<organism evidence="1 2">
    <name type="scientific">Parelaphostrongylus tenuis</name>
    <name type="common">Meningeal worm</name>
    <dbReference type="NCBI Taxonomy" id="148309"/>
    <lineage>
        <taxon>Eukaryota</taxon>
        <taxon>Metazoa</taxon>
        <taxon>Ecdysozoa</taxon>
        <taxon>Nematoda</taxon>
        <taxon>Chromadorea</taxon>
        <taxon>Rhabditida</taxon>
        <taxon>Rhabditina</taxon>
        <taxon>Rhabditomorpha</taxon>
        <taxon>Strongyloidea</taxon>
        <taxon>Metastrongylidae</taxon>
        <taxon>Parelaphostrongylus</taxon>
    </lineage>
</organism>
<sequence>MTLGLPLSSEVWRFFLEDIDEAVVQRFELGSVQDWEWLWLKQVAALPKEGLNLTNPYKPIIKFNLRCEEYWIEMSPDPGSSFPSKPPTVRCAYQQGFYFDWCSDEKNGSQISTLTDILKSYLEYCGAIDIAISEIKLIQSDFITLLGFSLSDEDTECFVVQFRPKSNADETITIHVDWRNPYDFPRHMSSTDEERFLSLDCDMWDVNENLCWNLEKIIKEEQHSGVARTEFLSNLDTEGIFRCLF</sequence>
<reference evidence="1" key="1">
    <citation type="submission" date="2021-06" db="EMBL/GenBank/DDBJ databases">
        <title>Parelaphostrongylus tenuis whole genome reference sequence.</title>
        <authorList>
            <person name="Garwood T.J."/>
            <person name="Larsen P.A."/>
            <person name="Fountain-Jones N.M."/>
            <person name="Garbe J.R."/>
            <person name="Macchietto M.G."/>
            <person name="Kania S.A."/>
            <person name="Gerhold R.W."/>
            <person name="Richards J.E."/>
            <person name="Wolf T.M."/>
        </authorList>
    </citation>
    <scope>NUCLEOTIDE SEQUENCE</scope>
    <source>
        <strain evidence="1">MNPRO001-30</strain>
        <tissue evidence="1">Meninges</tissue>
    </source>
</reference>
<accession>A0AAD5WJG0</accession>
<dbReference type="Proteomes" id="UP001196413">
    <property type="component" value="Unassembled WGS sequence"/>
</dbReference>
<name>A0AAD5WJG0_PARTN</name>
<gene>
    <name evidence="1" type="ORF">KIN20_033695</name>
</gene>
<dbReference type="AlphaFoldDB" id="A0AAD5WJG0"/>
<evidence type="ECO:0000313" key="2">
    <source>
        <dbReference type="Proteomes" id="UP001196413"/>
    </source>
</evidence>
<comment type="caution">
    <text evidence="1">The sequence shown here is derived from an EMBL/GenBank/DDBJ whole genome shotgun (WGS) entry which is preliminary data.</text>
</comment>
<protein>
    <submittedName>
        <fullName evidence="1">Uncharacterized protein</fullName>
    </submittedName>
</protein>
<dbReference type="EMBL" id="JAHQIW010007030">
    <property type="protein sequence ID" value="KAJ1371708.1"/>
    <property type="molecule type" value="Genomic_DNA"/>
</dbReference>
<proteinExistence type="predicted"/>
<keyword evidence="2" id="KW-1185">Reference proteome</keyword>
<evidence type="ECO:0000313" key="1">
    <source>
        <dbReference type="EMBL" id="KAJ1371708.1"/>
    </source>
</evidence>